<dbReference type="OrthoDB" id="9797506at2"/>
<dbReference type="EMBL" id="LT629710">
    <property type="protein sequence ID" value="SDP47550.1"/>
    <property type="molecule type" value="Genomic_DNA"/>
</dbReference>
<protein>
    <recommendedName>
        <fullName evidence="4">Phospholipid-binding protein, PBP family</fullName>
    </recommendedName>
</protein>
<accession>A0A1H0T1E7</accession>
<dbReference type="Proteomes" id="UP000198741">
    <property type="component" value="Chromosome I"/>
</dbReference>
<dbReference type="InterPro" id="IPR036610">
    <property type="entry name" value="PEBP-like_sf"/>
</dbReference>
<evidence type="ECO:0008006" key="4">
    <source>
        <dbReference type="Google" id="ProtNLM"/>
    </source>
</evidence>
<organism evidence="2 3">
    <name type="scientific">Nakamurella panacisegetis</name>
    <dbReference type="NCBI Taxonomy" id="1090615"/>
    <lineage>
        <taxon>Bacteria</taxon>
        <taxon>Bacillati</taxon>
        <taxon>Actinomycetota</taxon>
        <taxon>Actinomycetes</taxon>
        <taxon>Nakamurellales</taxon>
        <taxon>Nakamurellaceae</taxon>
        <taxon>Nakamurella</taxon>
    </lineage>
</organism>
<dbReference type="InterPro" id="IPR005247">
    <property type="entry name" value="YbhB_YbcL/LppC-like"/>
</dbReference>
<dbReference type="Pfam" id="PF01161">
    <property type="entry name" value="PBP"/>
    <property type="match status" value="1"/>
</dbReference>
<reference evidence="2 3" key="1">
    <citation type="submission" date="2016-10" db="EMBL/GenBank/DDBJ databases">
        <authorList>
            <person name="de Groot N.N."/>
        </authorList>
    </citation>
    <scope>NUCLEOTIDE SEQUENCE [LARGE SCALE GENOMIC DNA]</scope>
    <source>
        <strain evidence="3">P4-7,KCTC 19426,CECT 7604</strain>
    </source>
</reference>
<dbReference type="STRING" id="1090615.SAMN04515671_4397"/>
<dbReference type="PANTHER" id="PTHR30289">
    <property type="entry name" value="UNCHARACTERIZED PROTEIN YBCL-RELATED"/>
    <property type="match status" value="1"/>
</dbReference>
<evidence type="ECO:0000313" key="3">
    <source>
        <dbReference type="Proteomes" id="UP000198741"/>
    </source>
</evidence>
<dbReference type="PANTHER" id="PTHR30289:SF1">
    <property type="entry name" value="PEBP (PHOSPHATIDYLETHANOLAMINE-BINDING PROTEIN) FAMILY PROTEIN"/>
    <property type="match status" value="1"/>
</dbReference>
<dbReference type="Gene3D" id="3.90.280.10">
    <property type="entry name" value="PEBP-like"/>
    <property type="match status" value="1"/>
</dbReference>
<proteinExistence type="inferred from homology"/>
<evidence type="ECO:0000256" key="1">
    <source>
        <dbReference type="ARBA" id="ARBA00007120"/>
    </source>
</evidence>
<dbReference type="CDD" id="cd00865">
    <property type="entry name" value="PEBP_bact_arch"/>
    <property type="match status" value="1"/>
</dbReference>
<dbReference type="AlphaFoldDB" id="A0A1H0T1E7"/>
<dbReference type="SUPFAM" id="SSF49777">
    <property type="entry name" value="PEBP-like"/>
    <property type="match status" value="1"/>
</dbReference>
<comment type="similarity">
    <text evidence="1">Belongs to the UPF0098 family.</text>
</comment>
<evidence type="ECO:0000313" key="2">
    <source>
        <dbReference type="EMBL" id="SDP47550.1"/>
    </source>
</evidence>
<gene>
    <name evidence="2" type="ORF">SAMN04515671_4397</name>
</gene>
<name>A0A1H0T1E7_9ACTN</name>
<dbReference type="InterPro" id="IPR008914">
    <property type="entry name" value="PEBP"/>
</dbReference>
<keyword evidence="3" id="KW-1185">Reference proteome</keyword>
<sequence>MTLLGTLLRNQRPHEREHTWNQPHLTAVDTIEITSADFSHGSPLDSRYAGKRVGGGNVSPHLRWSPPPAGTTELLLVVEDLDAPAVSKPPVHCMAIIDPAGLSTPNELPSGALDKDHPAPGVTLLRSTLGRGYRGPEPLKGHGPHRYVFEIYALADRLIDGPDADGLLKARPRKLLAAIKASVVARGRITGTHQR</sequence>
<dbReference type="RefSeq" id="WP_090480482.1">
    <property type="nucleotide sequence ID" value="NZ_LT629710.1"/>
</dbReference>